<keyword evidence="4" id="KW-0482">Metalloprotease</keyword>
<dbReference type="SUPFAM" id="SSF55486">
    <property type="entry name" value="Metalloproteases ('zincins'), catalytic domain"/>
    <property type="match status" value="1"/>
</dbReference>
<feature type="domain" description="Peptidase M61 catalytic" evidence="2">
    <location>
        <begin position="304"/>
        <end position="410"/>
    </location>
</feature>
<feature type="chain" id="PRO_5013111430" evidence="1">
    <location>
        <begin position="23"/>
        <end position="623"/>
    </location>
</feature>
<keyword evidence="4" id="KW-0645">Protease</keyword>
<dbReference type="OrthoDB" id="9778516at2"/>
<evidence type="ECO:0000313" key="4">
    <source>
        <dbReference type="EMBL" id="SIR12307.1"/>
    </source>
</evidence>
<keyword evidence="1" id="KW-0732">Signal</keyword>
<dbReference type="InterPro" id="IPR036034">
    <property type="entry name" value="PDZ_sf"/>
</dbReference>
<dbReference type="Pfam" id="PF17899">
    <property type="entry name" value="Peptidase_M61_N"/>
    <property type="match status" value="1"/>
</dbReference>
<evidence type="ECO:0000259" key="2">
    <source>
        <dbReference type="Pfam" id="PF05299"/>
    </source>
</evidence>
<dbReference type="AlphaFoldDB" id="A0A1N6YCK3"/>
<dbReference type="Pfam" id="PF05299">
    <property type="entry name" value="Peptidase_M61"/>
    <property type="match status" value="1"/>
</dbReference>
<dbReference type="SUPFAM" id="SSF50156">
    <property type="entry name" value="PDZ domain-like"/>
    <property type="match status" value="1"/>
</dbReference>
<dbReference type="GO" id="GO:0008237">
    <property type="term" value="F:metallopeptidase activity"/>
    <property type="evidence" value="ECO:0007669"/>
    <property type="project" value="UniProtKB-KW"/>
</dbReference>
<dbReference type="InterPro" id="IPR027268">
    <property type="entry name" value="Peptidase_M4/M1_CTD_sf"/>
</dbReference>
<feature type="signal peptide" evidence="1">
    <location>
        <begin position="1"/>
        <end position="22"/>
    </location>
</feature>
<dbReference type="STRING" id="1077936.SAMN05421545_2413"/>
<dbReference type="RefSeq" id="WP_076422296.1">
    <property type="nucleotide sequence ID" value="NZ_FTNM01000003.1"/>
</dbReference>
<evidence type="ECO:0000313" key="5">
    <source>
        <dbReference type="Proteomes" id="UP000185924"/>
    </source>
</evidence>
<organism evidence="4 5">
    <name type="scientific">Pontibacter lucknowensis</name>
    <dbReference type="NCBI Taxonomy" id="1077936"/>
    <lineage>
        <taxon>Bacteria</taxon>
        <taxon>Pseudomonadati</taxon>
        <taxon>Bacteroidota</taxon>
        <taxon>Cytophagia</taxon>
        <taxon>Cytophagales</taxon>
        <taxon>Hymenobacteraceae</taxon>
        <taxon>Pontibacter</taxon>
    </lineage>
</organism>
<reference evidence="5" key="1">
    <citation type="submission" date="2017-01" db="EMBL/GenBank/DDBJ databases">
        <authorList>
            <person name="Varghese N."/>
            <person name="Submissions S."/>
        </authorList>
    </citation>
    <scope>NUCLEOTIDE SEQUENCE [LARGE SCALE GENOMIC DNA]</scope>
    <source>
        <strain evidence="5">DM9</strain>
    </source>
</reference>
<sequence length="623" mass="70192">MKLTKTILLLLLSLHFSCSSVATQSTPEPRYAVTIDLTQVKSDKVQVSLRPPAIKQGEAIYNMPKIVPGTYSVSDFGKFVSEFQALDKQGKPLPVERIDTNRWRITQAQNLDRITYWVDDTFDAERRQDVVFEPGGTNIEEDKNFLLNPFGFVGYFDGLKQVPYELTVTKPAGFYGSTALQATSSTATADTYTVPNYVELADSPLMYNQPDTTVLNLGGTEVLVSVYSPTGRVTSKPIADNIRDILEAQRSYLGGTLPVDKYAFLIYVPERPGKSGSYGALEHSNSSVYYLPEMPEERFNSTMRDVAAHEFFHIVTPLSIQSEEIHDFDFINPRMSKHLWLYEGVTEYFASHVQVHEGLISVDEFMQKIREYIFNSMAFNDTLPFTEMSAKVLDEYENQYGNVYQKGALIGMALDIQLRDLSDGKYGLVDLMQDLAKTYGKGRPFKDDELFDKIAELTYPEMRTFFARYVEGSEPLPLGELFNKVGVKYEPVSVQLVNSYGGFVPGYDREADKITVAEADDMDEFGQQMGFREGDQLLAFNGREITPMNIRDIIGEELQQAKPGSKIEITVGRKDAKGNVKPKKLTGKVTAVKREVLHLLEPVASPSERQLRLRASWLNDTMP</sequence>
<evidence type="ECO:0000256" key="1">
    <source>
        <dbReference type="SAM" id="SignalP"/>
    </source>
</evidence>
<protein>
    <submittedName>
        <fullName evidence="4">Predicted metalloprotease, contains C-terminal PDZ domain</fullName>
    </submittedName>
</protein>
<dbReference type="EMBL" id="FTNM01000003">
    <property type="protein sequence ID" value="SIR12307.1"/>
    <property type="molecule type" value="Genomic_DNA"/>
</dbReference>
<dbReference type="InterPro" id="IPR040756">
    <property type="entry name" value="Peptidase_M61_N"/>
</dbReference>
<dbReference type="InterPro" id="IPR007963">
    <property type="entry name" value="Peptidase_M61_catalytic"/>
</dbReference>
<name>A0A1N6YCK3_9BACT</name>
<dbReference type="GO" id="GO:0006508">
    <property type="term" value="P:proteolysis"/>
    <property type="evidence" value="ECO:0007669"/>
    <property type="project" value="UniProtKB-KW"/>
</dbReference>
<dbReference type="Gene3D" id="1.10.390.10">
    <property type="entry name" value="Neutral Protease Domain 2"/>
    <property type="match status" value="1"/>
</dbReference>
<proteinExistence type="predicted"/>
<dbReference type="Gene3D" id="2.60.40.3650">
    <property type="match status" value="1"/>
</dbReference>
<dbReference type="Gene3D" id="2.30.42.10">
    <property type="match status" value="1"/>
</dbReference>
<accession>A0A1N6YCK3</accession>
<dbReference type="Proteomes" id="UP000185924">
    <property type="component" value="Unassembled WGS sequence"/>
</dbReference>
<keyword evidence="5" id="KW-1185">Reference proteome</keyword>
<evidence type="ECO:0000259" key="3">
    <source>
        <dbReference type="Pfam" id="PF17899"/>
    </source>
</evidence>
<feature type="domain" description="Peptidase M61 N-terminal" evidence="3">
    <location>
        <begin position="33"/>
        <end position="207"/>
    </location>
</feature>
<gene>
    <name evidence="4" type="ORF">SAMN05421545_2413</name>
</gene>
<keyword evidence="4" id="KW-0378">Hydrolase</keyword>